<accession>A0A1H9NWU3</accession>
<dbReference type="GO" id="GO:0005829">
    <property type="term" value="C:cytosol"/>
    <property type="evidence" value="ECO:0007669"/>
    <property type="project" value="TreeGrafter"/>
</dbReference>
<dbReference type="GO" id="GO:0004799">
    <property type="term" value="F:thymidylate synthase activity"/>
    <property type="evidence" value="ECO:0007669"/>
    <property type="project" value="UniProtKB-UniRule"/>
</dbReference>
<evidence type="ECO:0000313" key="9">
    <source>
        <dbReference type="Proteomes" id="UP000199135"/>
    </source>
</evidence>
<comment type="caution">
    <text evidence="4">Lacks conserved residue(s) required for the propagation of feature annotation.</text>
</comment>
<evidence type="ECO:0000256" key="3">
    <source>
        <dbReference type="ARBA" id="ARBA00022679"/>
    </source>
</evidence>
<keyword evidence="9" id="KW-1185">Reference proteome</keyword>
<feature type="binding site" description="in other chain" evidence="4">
    <location>
        <begin position="224"/>
        <end position="226"/>
    </location>
    <ligand>
        <name>dUMP</name>
        <dbReference type="ChEBI" id="CHEBI:246422"/>
        <note>ligand shared between dimeric partners</note>
    </ligand>
</feature>
<dbReference type="InterPro" id="IPR000398">
    <property type="entry name" value="Thymidylate_synthase"/>
</dbReference>
<dbReference type="HAMAP" id="MF_00008">
    <property type="entry name" value="Thymidy_synth_bact"/>
    <property type="match status" value="1"/>
</dbReference>
<dbReference type="InterPro" id="IPR045097">
    <property type="entry name" value="Thymidate_synth/dCMP_Mease"/>
</dbReference>
<dbReference type="PANTHER" id="PTHR11548:SF1">
    <property type="entry name" value="THYMIDYLATE SYNTHASE 1"/>
    <property type="match status" value="1"/>
</dbReference>
<dbReference type="RefSeq" id="WP_078686839.1">
    <property type="nucleotide sequence ID" value="NZ_FNWT01000006.1"/>
</dbReference>
<dbReference type="NCBIfam" id="TIGR03284">
    <property type="entry name" value="thym_sym"/>
    <property type="match status" value="1"/>
</dbReference>
<name>A0A1H9NWU3_9ACTN</name>
<comment type="similarity">
    <text evidence="4">Belongs to the thymidylate synthase family. Bacterial-type ThyA subfamily.</text>
</comment>
<dbReference type="CDD" id="cd00351">
    <property type="entry name" value="TS_Pyrimidine_HMase"/>
    <property type="match status" value="1"/>
</dbReference>
<evidence type="ECO:0000313" key="6">
    <source>
        <dbReference type="EMBL" id="SEH59044.1"/>
    </source>
</evidence>
<feature type="domain" description="Thymidylate synthase/dCMP hydroxymethylase" evidence="5">
    <location>
        <begin position="8"/>
        <end position="277"/>
    </location>
</feature>
<dbReference type="GO" id="GO:0006231">
    <property type="term" value="P:dTMP biosynthetic process"/>
    <property type="evidence" value="ECO:0007669"/>
    <property type="project" value="UniProtKB-UniRule"/>
</dbReference>
<dbReference type="PANTHER" id="PTHR11548">
    <property type="entry name" value="THYMIDYLATE SYNTHASE 1"/>
    <property type="match status" value="1"/>
</dbReference>
<gene>
    <name evidence="4" type="primary">thyA</name>
    <name evidence="7" type="ORF">SAMN05216446_0642</name>
    <name evidence="6" type="ORF">SAMN05216447_10697</name>
</gene>
<keyword evidence="4" id="KW-0545">Nucleotide biosynthesis</keyword>
<dbReference type="GO" id="GO:0006235">
    <property type="term" value="P:dTTP biosynthetic process"/>
    <property type="evidence" value="ECO:0007669"/>
    <property type="project" value="UniProtKB-UniRule"/>
</dbReference>
<dbReference type="PRINTS" id="PR00108">
    <property type="entry name" value="THYMDSNTHASE"/>
</dbReference>
<evidence type="ECO:0000256" key="1">
    <source>
        <dbReference type="ARBA" id="ARBA00011947"/>
    </source>
</evidence>
<dbReference type="UniPathway" id="UPA00575"/>
<dbReference type="SUPFAM" id="SSF55831">
    <property type="entry name" value="Thymidylate synthase/dCMP hydroxymethylase"/>
    <property type="match status" value="1"/>
</dbReference>
<sequence>MSKADDIFISMCSDIIENGTTTEGQKVRPHWEDGTPAYTIKKFGVCNRYDLREEFPALTLRRTALKSAMDEILWIYQKKSNNINDLHSHIWDEWADESGSIGKAYGYQVGQVSHYPDGDYDQMDRVLKDLRENPYSRRIITNLYTFADLSEMNLYPCAYNVIYNVTQDPNEEKPTLNLLLVQRSQDILAANNWNVCQYAILLMMVAQVSDMIPGELVHMISDAHIYDRHVDIIKDLIGREKHPAPTVRLNPEVKNFYDFTTDDLIVEGYEHGPQVKNIPIAI</sequence>
<feature type="binding site" evidence="4">
    <location>
        <position position="281"/>
    </location>
    <ligand>
        <name>(6R)-5,10-methylene-5,6,7,8-tetrahydrofolate</name>
        <dbReference type="ChEBI" id="CHEBI:15636"/>
    </ligand>
</feature>
<comment type="function">
    <text evidence="4">Catalyzes the reductive methylation of 2'-deoxyuridine-5'-monophosphate (dUMP) to 2'-deoxythymidine-5'-monophosphate (dTMP) while utilizing 5,10-methylenetetrahydrofolate (mTHF) as the methyl donor and reductant in the reaction, yielding dihydrofolate (DHF) as a by-product. This enzymatic reaction provides an intracellular de novo source of dTMP, an essential precursor for DNA biosynthesis.</text>
</comment>
<dbReference type="Proteomes" id="UP000199128">
    <property type="component" value="Unassembled WGS sequence"/>
</dbReference>
<reference evidence="7" key="2">
    <citation type="submission" date="2016-10" db="EMBL/GenBank/DDBJ databases">
        <authorList>
            <person name="de Groot N.N."/>
        </authorList>
    </citation>
    <scope>NUCLEOTIDE SEQUENCE [LARGE SCALE GENOMIC DNA]</scope>
    <source>
        <strain evidence="7">KHGC19</strain>
    </source>
</reference>
<dbReference type="Pfam" id="PF00303">
    <property type="entry name" value="Thymidylat_synt"/>
    <property type="match status" value="1"/>
</dbReference>
<evidence type="ECO:0000313" key="7">
    <source>
        <dbReference type="EMBL" id="SER40341.1"/>
    </source>
</evidence>
<protein>
    <recommendedName>
        <fullName evidence="1 4">Thymidylate synthase</fullName>
        <shortName evidence="4">TS</shortName>
        <shortName evidence="4">TSase</shortName>
        <ecNumber evidence="1 4">2.1.1.45</ecNumber>
    </recommendedName>
</protein>
<comment type="pathway">
    <text evidence="4">Pyrimidine metabolism; dTTP biosynthesis.</text>
</comment>
<feature type="active site" description="Nucleophile" evidence="4">
    <location>
        <position position="157"/>
    </location>
</feature>
<reference evidence="8 9" key="1">
    <citation type="submission" date="2016-10" db="EMBL/GenBank/DDBJ databases">
        <authorList>
            <person name="Varghese N."/>
            <person name="Submissions S."/>
        </authorList>
    </citation>
    <scope>NUCLEOTIDE SEQUENCE [LARGE SCALE GENOMIC DNA]</scope>
    <source>
        <strain evidence="8">KHGC19</strain>
        <strain evidence="6 9">WCP15</strain>
    </source>
</reference>
<evidence type="ECO:0000256" key="4">
    <source>
        <dbReference type="HAMAP-Rule" id="MF_00008"/>
    </source>
</evidence>
<organism evidence="7 8">
    <name type="scientific">Parafannyhessea umbonata</name>
    <dbReference type="NCBI Taxonomy" id="604330"/>
    <lineage>
        <taxon>Bacteria</taxon>
        <taxon>Bacillati</taxon>
        <taxon>Actinomycetota</taxon>
        <taxon>Coriobacteriia</taxon>
        <taxon>Coriobacteriales</taxon>
        <taxon>Atopobiaceae</taxon>
        <taxon>Parafannyhessea</taxon>
    </lineage>
</organism>
<feature type="binding site" evidence="4">
    <location>
        <position position="186"/>
    </location>
    <ligand>
        <name>(6R)-5,10-methylene-5,6,7,8-tetrahydrofolate</name>
        <dbReference type="ChEBI" id="CHEBI:15636"/>
    </ligand>
</feature>
<comment type="subunit">
    <text evidence="4">Homodimer.</text>
</comment>
<dbReference type="GO" id="GO:0032259">
    <property type="term" value="P:methylation"/>
    <property type="evidence" value="ECO:0007669"/>
    <property type="project" value="UniProtKB-KW"/>
</dbReference>
<keyword evidence="2 4" id="KW-0489">Methyltransferase</keyword>
<dbReference type="Gene3D" id="3.30.572.10">
    <property type="entry name" value="Thymidylate synthase/dCMP hydroxymethylase domain"/>
    <property type="match status" value="1"/>
</dbReference>
<dbReference type="InterPro" id="IPR023451">
    <property type="entry name" value="Thymidate_synth/dCMP_Mease_dom"/>
</dbReference>
<dbReference type="EC" id="2.1.1.45" evidence="1 4"/>
<proteinExistence type="inferred from homology"/>
<dbReference type="InterPro" id="IPR036926">
    <property type="entry name" value="Thymidate_synth/dCMP_Mease_sf"/>
</dbReference>
<evidence type="ECO:0000259" key="5">
    <source>
        <dbReference type="Pfam" id="PF00303"/>
    </source>
</evidence>
<dbReference type="EMBL" id="FOGP01000002">
    <property type="protein sequence ID" value="SER40341.1"/>
    <property type="molecule type" value="Genomic_DNA"/>
</dbReference>
<feature type="binding site" description="in other chain" evidence="4">
    <location>
        <begin position="183"/>
        <end position="186"/>
    </location>
    <ligand>
        <name>dUMP</name>
        <dbReference type="ChEBI" id="CHEBI:246422"/>
        <note>ligand shared between dimeric partners</note>
    </ligand>
</feature>
<keyword evidence="4" id="KW-0963">Cytoplasm</keyword>
<dbReference type="AlphaFoldDB" id="A0A1H9NWU3"/>
<evidence type="ECO:0000256" key="2">
    <source>
        <dbReference type="ARBA" id="ARBA00022603"/>
    </source>
</evidence>
<dbReference type="EMBL" id="FNWT01000006">
    <property type="protein sequence ID" value="SEH59044.1"/>
    <property type="molecule type" value="Genomic_DNA"/>
</dbReference>
<feature type="binding site" evidence="4">
    <location>
        <begin position="137"/>
        <end position="138"/>
    </location>
    <ligand>
        <name>dUMP</name>
        <dbReference type="ChEBI" id="CHEBI:246422"/>
        <note>ligand shared between dimeric partners</note>
    </ligand>
</feature>
<comment type="subcellular location">
    <subcellularLocation>
        <location evidence="4">Cytoplasm</location>
    </subcellularLocation>
</comment>
<feature type="binding site" description="in other chain" evidence="4">
    <location>
        <position position="194"/>
    </location>
    <ligand>
        <name>dUMP</name>
        <dbReference type="ChEBI" id="CHEBI:246422"/>
        <note>ligand shared between dimeric partners</note>
    </ligand>
</feature>
<keyword evidence="3 4" id="KW-0808">Transferase</keyword>
<evidence type="ECO:0000313" key="8">
    <source>
        <dbReference type="Proteomes" id="UP000199128"/>
    </source>
</evidence>
<dbReference type="Proteomes" id="UP000199135">
    <property type="component" value="Unassembled WGS sequence"/>
</dbReference>
<comment type="catalytic activity">
    <reaction evidence="4">
        <text>dUMP + (6R)-5,10-methylene-5,6,7,8-tetrahydrofolate = 7,8-dihydrofolate + dTMP</text>
        <dbReference type="Rhea" id="RHEA:12104"/>
        <dbReference type="ChEBI" id="CHEBI:15636"/>
        <dbReference type="ChEBI" id="CHEBI:57451"/>
        <dbReference type="ChEBI" id="CHEBI:63528"/>
        <dbReference type="ChEBI" id="CHEBI:246422"/>
        <dbReference type="EC" id="2.1.1.45"/>
    </reaction>
</comment>